<gene>
    <name evidence="1" type="ORF">DZC30_08155</name>
</gene>
<dbReference type="Proteomes" id="UP000261948">
    <property type="component" value="Unassembled WGS sequence"/>
</dbReference>
<name>A0A373FQC0_COMTE</name>
<keyword evidence="2" id="KW-1185">Reference proteome</keyword>
<protein>
    <submittedName>
        <fullName evidence="1">Uncharacterized protein</fullName>
    </submittedName>
</protein>
<accession>A0A373FQC0</accession>
<dbReference type="EMBL" id="QURR01000008">
    <property type="protein sequence ID" value="RGE45559.1"/>
    <property type="molecule type" value="Genomic_DNA"/>
</dbReference>
<sequence length="305" mass="34896">MLHSEYLLVLEHARSLEKKLLADELRGQAVAFLSRRWMVADGHLTSIQVPVLDSDQEVEVEIDHDRQTYFYRSPSCRGRVVTRPLSDITLYAINLDAWMDDVCDLLEIEPSRRARSREVIAERLWHLGDIRVGQTHRFAPIYLARRLPSSAADWQHALLSAKRPSQGIVLTAHDVDIELPNSHQTCGIGRLLVDSGDGITYDADLLHRLLKGTGADADDPDEYFDADIGELKLACVAEPKTFKGKQKDVIAMFWKARQQHSLKWSEVVTRTSCQKDPDSVFGSEWSRWLERVEGQRGHYRLRTRQ</sequence>
<reference evidence="1 2" key="1">
    <citation type="submission" date="2018-08" db="EMBL/GenBank/DDBJ databases">
        <title>Comamonas testosteroni strain SWCO2.</title>
        <authorList>
            <person name="Jiang N."/>
            <person name="Zhang X.Z."/>
        </authorList>
    </citation>
    <scope>NUCLEOTIDE SEQUENCE [LARGE SCALE GENOMIC DNA]</scope>
    <source>
        <strain evidence="1 2">SWCO2</strain>
    </source>
</reference>
<dbReference type="OrthoDB" id="8910674at2"/>
<proteinExistence type="predicted"/>
<organism evidence="1 2">
    <name type="scientific">Comamonas testosteroni</name>
    <name type="common">Pseudomonas testosteroni</name>
    <dbReference type="NCBI Taxonomy" id="285"/>
    <lineage>
        <taxon>Bacteria</taxon>
        <taxon>Pseudomonadati</taxon>
        <taxon>Pseudomonadota</taxon>
        <taxon>Betaproteobacteria</taxon>
        <taxon>Burkholderiales</taxon>
        <taxon>Comamonadaceae</taxon>
        <taxon>Comamonas</taxon>
    </lineage>
</organism>
<evidence type="ECO:0000313" key="2">
    <source>
        <dbReference type="Proteomes" id="UP000261948"/>
    </source>
</evidence>
<evidence type="ECO:0000313" key="1">
    <source>
        <dbReference type="EMBL" id="RGE45559.1"/>
    </source>
</evidence>
<comment type="caution">
    <text evidence="1">The sequence shown here is derived from an EMBL/GenBank/DDBJ whole genome shotgun (WGS) entry which is preliminary data.</text>
</comment>
<dbReference type="AlphaFoldDB" id="A0A373FQC0"/>